<dbReference type="InterPro" id="IPR001387">
    <property type="entry name" value="Cro/C1-type_HTH"/>
</dbReference>
<dbReference type="Gene3D" id="1.25.40.10">
    <property type="entry name" value="Tetratricopeptide repeat domain"/>
    <property type="match status" value="1"/>
</dbReference>
<evidence type="ECO:0000313" key="1">
    <source>
        <dbReference type="EMBL" id="RYU31609.1"/>
    </source>
</evidence>
<dbReference type="InterPro" id="IPR010982">
    <property type="entry name" value="Lambda_DNA-bd_dom_sf"/>
</dbReference>
<dbReference type="SUPFAM" id="SSF47413">
    <property type="entry name" value="lambda repressor-like DNA-binding domains"/>
    <property type="match status" value="1"/>
</dbReference>
<dbReference type="EMBL" id="SEWT01000007">
    <property type="protein sequence ID" value="RYU31609.1"/>
    <property type="molecule type" value="Genomic_DNA"/>
</dbReference>
<dbReference type="InterPro" id="IPR010057">
    <property type="entry name" value="Transcription_activator_Rgg_C"/>
</dbReference>
<proteinExistence type="predicted"/>
<dbReference type="InterPro" id="IPR053163">
    <property type="entry name" value="HTH-type_regulator_Rgg"/>
</dbReference>
<accession>A0A8B3RTV6</accession>
<dbReference type="SMART" id="SM00530">
    <property type="entry name" value="HTH_XRE"/>
    <property type="match status" value="1"/>
</dbReference>
<dbReference type="AlphaFoldDB" id="A0A8B3RTV6"/>
<dbReference type="Pfam" id="PF21259">
    <property type="entry name" value="Rgg_C"/>
    <property type="match status" value="1"/>
</dbReference>
<dbReference type="PANTHER" id="PTHR37038">
    <property type="entry name" value="TRANSCRIPTIONAL REGULATOR-RELATED"/>
    <property type="match status" value="1"/>
</dbReference>
<dbReference type="GO" id="GO:0003677">
    <property type="term" value="F:DNA binding"/>
    <property type="evidence" value="ECO:0007669"/>
    <property type="project" value="InterPro"/>
</dbReference>
<comment type="caution">
    <text evidence="1">The sequence shown here is derived from an EMBL/GenBank/DDBJ whole genome shotgun (WGS) entry which is preliminary data.</text>
</comment>
<reference evidence="1 2" key="1">
    <citation type="submission" date="2019-02" db="EMBL/GenBank/DDBJ databases">
        <title>From farm to fork: dissemination of Tn554::fexA-optrA in linezolid-resistant Enterococcus faecalis clones from chicken feces and meat in Tunisia.</title>
        <authorList>
            <person name="Tedim A.P."/>
            <person name="Elghaieb H."/>
            <person name="Abbassi M.S."/>
            <person name="Novais C."/>
            <person name="Hassen A."/>
            <person name="Peixe L."/>
            <person name="Freitas A.R."/>
        </authorList>
    </citation>
    <scope>NUCLEOTIDE SEQUENCE [LARGE SCALE GENOMIC DNA]</scope>
    <source>
        <strain evidence="1 2">728T</strain>
    </source>
</reference>
<name>A0A8B3RTV6_ENTFL</name>
<organism evidence="1 2">
    <name type="scientific">Enterococcus faecalis</name>
    <name type="common">Streptococcus faecalis</name>
    <dbReference type="NCBI Taxonomy" id="1351"/>
    <lineage>
        <taxon>Bacteria</taxon>
        <taxon>Bacillati</taxon>
        <taxon>Bacillota</taxon>
        <taxon>Bacilli</taxon>
        <taxon>Lactobacillales</taxon>
        <taxon>Enterococcaceae</taxon>
        <taxon>Enterococcus</taxon>
    </lineage>
</organism>
<dbReference type="PROSITE" id="PS50943">
    <property type="entry name" value="HTH_CROC1"/>
    <property type="match status" value="1"/>
</dbReference>
<dbReference type="Proteomes" id="UP000292223">
    <property type="component" value="Unassembled WGS sequence"/>
</dbReference>
<dbReference type="InterPro" id="IPR011990">
    <property type="entry name" value="TPR-like_helical_dom_sf"/>
</dbReference>
<dbReference type="Pfam" id="PF01381">
    <property type="entry name" value="HTH_3"/>
    <property type="match status" value="1"/>
</dbReference>
<gene>
    <name evidence="1" type="ORF">EU507_11065</name>
</gene>
<dbReference type="RefSeq" id="WP_101008463.1">
    <property type="nucleotide sequence ID" value="NZ_JADMHW010000001.1"/>
</dbReference>
<sequence>MYGQTIRKIRKDKGLTQKDVCQGVVTLSYYSRIERNISSPTIDIFMKIIKNLNVRLEEFMYIHNGYQKALKDQTWFEITELYHAGNMKSLEDYKTAILTGKLPHEEEITIQLINLFIYRLGGNVVAENITNIVQNLMNLENWTSREVTMFITIMDEIPIETLLIIVNRLLKKRNLYSASDGYNSPYSKILINTILLCVNNKYLNEGLSYLKQFRAMLEIRDLYGKTMALFLEGLLCYAKGAQLAGTKKVNEAFQIFHLLEMDNFSRKYQQYFEYIKTIY</sequence>
<protein>
    <submittedName>
        <fullName evidence="1">Rgg/GadR/MutR family transcriptional regulator</fullName>
    </submittedName>
</protein>
<dbReference type="CDD" id="cd00093">
    <property type="entry name" value="HTH_XRE"/>
    <property type="match status" value="1"/>
</dbReference>
<dbReference type="NCBIfam" id="TIGR01716">
    <property type="entry name" value="RGG_Cterm"/>
    <property type="match status" value="1"/>
</dbReference>
<evidence type="ECO:0000313" key="2">
    <source>
        <dbReference type="Proteomes" id="UP000292223"/>
    </source>
</evidence>